<feature type="domain" description="Heterokaryon incompatibility" evidence="1">
    <location>
        <begin position="30"/>
        <end position="175"/>
    </location>
</feature>
<evidence type="ECO:0000313" key="3">
    <source>
        <dbReference type="Proteomes" id="UP000235672"/>
    </source>
</evidence>
<dbReference type="OrthoDB" id="5125733at2759"/>
<name>A0A2J6PKH8_9HELO</name>
<dbReference type="AlphaFoldDB" id="A0A2J6PKH8"/>
<dbReference type="Proteomes" id="UP000235672">
    <property type="component" value="Unassembled WGS sequence"/>
</dbReference>
<dbReference type="Pfam" id="PF06985">
    <property type="entry name" value="HET"/>
    <property type="match status" value="1"/>
</dbReference>
<dbReference type="PANTHER" id="PTHR33112:SF16">
    <property type="entry name" value="HETEROKARYON INCOMPATIBILITY DOMAIN-CONTAINING PROTEIN"/>
    <property type="match status" value="1"/>
</dbReference>
<gene>
    <name evidence="2" type="ORF">NA56DRAFT_371757</name>
</gene>
<proteinExistence type="predicted"/>
<dbReference type="InterPro" id="IPR010730">
    <property type="entry name" value="HET"/>
</dbReference>
<keyword evidence="3" id="KW-1185">Reference proteome</keyword>
<evidence type="ECO:0000313" key="2">
    <source>
        <dbReference type="EMBL" id="PMD14523.1"/>
    </source>
</evidence>
<evidence type="ECO:0000259" key="1">
    <source>
        <dbReference type="Pfam" id="PF06985"/>
    </source>
</evidence>
<protein>
    <submittedName>
        <fullName evidence="2">HET-domain-containing protein</fullName>
    </submittedName>
</protein>
<organism evidence="2 3">
    <name type="scientific">Hyaloscypha hepaticicola</name>
    <dbReference type="NCBI Taxonomy" id="2082293"/>
    <lineage>
        <taxon>Eukaryota</taxon>
        <taxon>Fungi</taxon>
        <taxon>Dikarya</taxon>
        <taxon>Ascomycota</taxon>
        <taxon>Pezizomycotina</taxon>
        <taxon>Leotiomycetes</taxon>
        <taxon>Helotiales</taxon>
        <taxon>Hyaloscyphaceae</taxon>
        <taxon>Hyaloscypha</taxon>
    </lineage>
</organism>
<dbReference type="EMBL" id="KZ613521">
    <property type="protein sequence ID" value="PMD14523.1"/>
    <property type="molecule type" value="Genomic_DNA"/>
</dbReference>
<accession>A0A2J6PKH8</accession>
<reference evidence="2 3" key="1">
    <citation type="submission" date="2016-05" db="EMBL/GenBank/DDBJ databases">
        <title>A degradative enzymes factory behind the ericoid mycorrhizal symbiosis.</title>
        <authorList>
            <consortium name="DOE Joint Genome Institute"/>
            <person name="Martino E."/>
            <person name="Morin E."/>
            <person name="Grelet G."/>
            <person name="Kuo A."/>
            <person name="Kohler A."/>
            <person name="Daghino S."/>
            <person name="Barry K."/>
            <person name="Choi C."/>
            <person name="Cichocki N."/>
            <person name="Clum A."/>
            <person name="Copeland A."/>
            <person name="Hainaut M."/>
            <person name="Haridas S."/>
            <person name="Labutti K."/>
            <person name="Lindquist E."/>
            <person name="Lipzen A."/>
            <person name="Khouja H.-R."/>
            <person name="Murat C."/>
            <person name="Ohm R."/>
            <person name="Olson A."/>
            <person name="Spatafora J."/>
            <person name="Veneault-Fourrey C."/>
            <person name="Henrissat B."/>
            <person name="Grigoriev I."/>
            <person name="Martin F."/>
            <person name="Perotto S."/>
        </authorList>
    </citation>
    <scope>NUCLEOTIDE SEQUENCE [LARGE SCALE GENOMIC DNA]</scope>
    <source>
        <strain evidence="2 3">UAMH 7357</strain>
    </source>
</reference>
<dbReference type="STRING" id="1745343.A0A2J6PKH8"/>
<sequence length="480" mass="55087">MPSRIIEISWMRGSQEPPWRLLQNPPWENYVALSYCWGGDQPMKTTLSTIQQFSSVLPFSELPKSLRDAVLTTFSLSLRLLWVDSLCIIQDNSVETAKEIASMPQIYQNAHVTISAARSARCQNGFLHEISMPSAQAQVFKLPFSCPDGNFGSVNLLHDPDLWDPIERRAWPLQEFLLSRRILKYGSDQLSCSCLSIELHGDHNAEVDWFSKRDQRLLDLRWRYRYSQYNTNSIIDSWRHLVSEYTRHKLTESKDKLLAILGLATDIGTRRDDKYLGGLWLRDLPVELLWEVTSPLKPRPREYRAPSWSWASVDGIVECFVDADAEVDPDIRVLSYGVKPAESTAPYGGNGALESGYIQTLGRMRRADWIEDRKTLVVIETGDATVGYALARTTYDADYGVSIGPISVWCLQICPYEPTLEKGPDGLILTTEDEKFFRRISTFSYDPDRYEDEDPSFYDIYREHQQKWADGCQLRTIIII</sequence>
<dbReference type="PANTHER" id="PTHR33112">
    <property type="entry name" value="DOMAIN PROTEIN, PUTATIVE-RELATED"/>
    <property type="match status" value="1"/>
</dbReference>